<name>A0ABS7WBA3_STROV</name>
<evidence type="ECO:0000313" key="10">
    <source>
        <dbReference type="Proteomes" id="UP000758701"/>
    </source>
</evidence>
<sequence>MTAPARARGSQELIRAEEPVLAHNYHPLPVVVARAEGAWVEDVEGRRYLDMLAGYSALNFGHRHPALVDAAHRQLDRLTLTSRAFHHDRLAGFAERLAALTGTDMVLPMNTGAEAVESGIKVARKWAYDVKGVPADRATIVVTADNFHGRTTTIVGFSTDETARAGFGPFTPGFRVVPYNDLAALEEAVDETTAAVLIEPIQGEAGVLIPDDGYLAGVRELTRRAGCLFVADEIQSGLGRTGHTLAVEHESVVPDVVLLGKALGGGIVPVSAVVGSREVLGVLRPGEHGSTFGGNPLAAAVGTAVVELLETGEFQRRAAELGGVLREGLAALVGRGVVGFRARGLWAGVDVDPALGSGREISERLMREGVLVKDTHGSTIRLAPPLTVTGEELRGALGTLEKVLTS</sequence>
<dbReference type="InterPro" id="IPR015421">
    <property type="entry name" value="PyrdxlP-dep_Trfase_major"/>
</dbReference>
<dbReference type="NCBIfam" id="TIGR01885">
    <property type="entry name" value="Orn_aminotrans"/>
    <property type="match status" value="1"/>
</dbReference>
<dbReference type="Pfam" id="PF00202">
    <property type="entry name" value="Aminotran_3"/>
    <property type="match status" value="1"/>
</dbReference>
<evidence type="ECO:0000313" key="9">
    <source>
        <dbReference type="EMBL" id="MBZ6155240.1"/>
    </source>
</evidence>
<evidence type="ECO:0000256" key="4">
    <source>
        <dbReference type="ARBA" id="ARBA00022576"/>
    </source>
</evidence>
<dbReference type="CDD" id="cd00610">
    <property type="entry name" value="OAT_like"/>
    <property type="match status" value="1"/>
</dbReference>
<keyword evidence="6 8" id="KW-0663">Pyridoxal phosphate</keyword>
<reference evidence="9 10" key="1">
    <citation type="submission" date="2021-06" db="EMBL/GenBank/DDBJ databases">
        <title>Ecological speciation of a Streptomyces species isolated from different habitats and geographic origins.</title>
        <authorList>
            <person name="Wang J."/>
        </authorList>
    </citation>
    <scope>NUCLEOTIDE SEQUENCE [LARGE SCALE GENOMIC DNA]</scope>
    <source>
        <strain evidence="9 10">FXJ8.012</strain>
    </source>
</reference>
<accession>A0ABS7WBA3</accession>
<gene>
    <name evidence="9" type="primary">rocD</name>
    <name evidence="9" type="ORF">KVH32_29340</name>
</gene>
<dbReference type="InterPro" id="IPR015422">
    <property type="entry name" value="PyrdxlP-dep_Trfase_small"/>
</dbReference>
<dbReference type="InterPro" id="IPR015424">
    <property type="entry name" value="PyrdxlP-dep_Trfase"/>
</dbReference>
<dbReference type="InterPro" id="IPR010164">
    <property type="entry name" value="Orn_aminotrans"/>
</dbReference>
<keyword evidence="5 9" id="KW-0808">Transferase</keyword>
<dbReference type="EC" id="2.6.1.13" evidence="3"/>
<dbReference type="PANTHER" id="PTHR11986:SF18">
    <property type="entry name" value="ORNITHINE AMINOTRANSFERASE, MITOCHONDRIAL"/>
    <property type="match status" value="1"/>
</dbReference>
<evidence type="ECO:0000256" key="3">
    <source>
        <dbReference type="ARBA" id="ARBA00012924"/>
    </source>
</evidence>
<dbReference type="Gene3D" id="3.40.640.10">
    <property type="entry name" value="Type I PLP-dependent aspartate aminotransferase-like (Major domain)"/>
    <property type="match status" value="1"/>
</dbReference>
<dbReference type="InterPro" id="IPR050103">
    <property type="entry name" value="Class-III_PLP-dep_AT"/>
</dbReference>
<dbReference type="SUPFAM" id="SSF53383">
    <property type="entry name" value="PLP-dependent transferases"/>
    <property type="match status" value="1"/>
</dbReference>
<dbReference type="PIRSF" id="PIRSF000521">
    <property type="entry name" value="Transaminase_4ab_Lys_Orn"/>
    <property type="match status" value="1"/>
</dbReference>
<evidence type="ECO:0000256" key="8">
    <source>
        <dbReference type="RuleBase" id="RU003560"/>
    </source>
</evidence>
<dbReference type="InterPro" id="IPR005814">
    <property type="entry name" value="Aminotrans_3"/>
</dbReference>
<dbReference type="EMBL" id="JAHSTP010000015">
    <property type="protein sequence ID" value="MBZ6155240.1"/>
    <property type="molecule type" value="Genomic_DNA"/>
</dbReference>
<proteinExistence type="inferred from homology"/>
<dbReference type="GO" id="GO:0004587">
    <property type="term" value="F:ornithine aminotransferase activity"/>
    <property type="evidence" value="ECO:0007669"/>
    <property type="project" value="UniProtKB-EC"/>
</dbReference>
<evidence type="ECO:0000256" key="5">
    <source>
        <dbReference type="ARBA" id="ARBA00022679"/>
    </source>
</evidence>
<organism evidence="9 10">
    <name type="scientific">Streptomyces olivaceus</name>
    <dbReference type="NCBI Taxonomy" id="47716"/>
    <lineage>
        <taxon>Bacteria</taxon>
        <taxon>Bacillati</taxon>
        <taxon>Actinomycetota</taxon>
        <taxon>Actinomycetes</taxon>
        <taxon>Kitasatosporales</taxon>
        <taxon>Streptomycetaceae</taxon>
        <taxon>Streptomyces</taxon>
    </lineage>
</organism>
<dbReference type="Gene3D" id="3.90.1150.10">
    <property type="entry name" value="Aspartate Aminotransferase, domain 1"/>
    <property type="match status" value="1"/>
</dbReference>
<dbReference type="PROSITE" id="PS00600">
    <property type="entry name" value="AA_TRANSFER_CLASS_3"/>
    <property type="match status" value="1"/>
</dbReference>
<comment type="cofactor">
    <cofactor evidence="1">
        <name>pyridoxal 5'-phosphate</name>
        <dbReference type="ChEBI" id="CHEBI:597326"/>
    </cofactor>
</comment>
<evidence type="ECO:0000256" key="6">
    <source>
        <dbReference type="ARBA" id="ARBA00022898"/>
    </source>
</evidence>
<evidence type="ECO:0000256" key="7">
    <source>
        <dbReference type="ARBA" id="ARBA00030587"/>
    </source>
</evidence>
<protein>
    <recommendedName>
        <fullName evidence="3">ornithine aminotransferase</fullName>
        <ecNumber evidence="3">2.6.1.13</ecNumber>
    </recommendedName>
    <alternativeName>
        <fullName evidence="7">Ornithine--oxo-acid aminotransferase</fullName>
    </alternativeName>
</protein>
<comment type="similarity">
    <text evidence="8">Belongs to the class-III pyridoxal-phosphate-dependent aminotransferase family.</text>
</comment>
<comment type="caution">
    <text evidence="9">The sequence shown here is derived from an EMBL/GenBank/DDBJ whole genome shotgun (WGS) entry which is preliminary data.</text>
</comment>
<comment type="pathway">
    <text evidence="2">Amino-acid biosynthesis; L-proline biosynthesis; L-glutamate 5-semialdehyde from L-ornithine: step 1/1.</text>
</comment>
<evidence type="ECO:0000256" key="2">
    <source>
        <dbReference type="ARBA" id="ARBA00004998"/>
    </source>
</evidence>
<dbReference type="RefSeq" id="WP_224310154.1">
    <property type="nucleotide sequence ID" value="NZ_JAHSST010000016.1"/>
</dbReference>
<evidence type="ECO:0000256" key="1">
    <source>
        <dbReference type="ARBA" id="ARBA00001933"/>
    </source>
</evidence>
<dbReference type="Proteomes" id="UP000758701">
    <property type="component" value="Unassembled WGS sequence"/>
</dbReference>
<keyword evidence="10" id="KW-1185">Reference proteome</keyword>
<dbReference type="InterPro" id="IPR049704">
    <property type="entry name" value="Aminotrans_3_PPA_site"/>
</dbReference>
<dbReference type="PANTHER" id="PTHR11986">
    <property type="entry name" value="AMINOTRANSFERASE CLASS III"/>
    <property type="match status" value="1"/>
</dbReference>
<keyword evidence="4 9" id="KW-0032">Aminotransferase</keyword>